<accession>A0A845RLA4</accession>
<evidence type="ECO:0000256" key="1">
    <source>
        <dbReference type="SAM" id="MobiDB-lite"/>
    </source>
</evidence>
<feature type="compositionally biased region" description="Basic and acidic residues" evidence="1">
    <location>
        <begin position="80"/>
        <end position="91"/>
    </location>
</feature>
<proteinExistence type="predicted"/>
<feature type="region of interest" description="Disordered" evidence="1">
    <location>
        <begin position="75"/>
        <end position="113"/>
    </location>
</feature>
<reference evidence="2 3" key="1">
    <citation type="submission" date="2018-08" db="EMBL/GenBank/DDBJ databases">
        <title>Murine metabolic-syndrome-specific gut microbial biobank.</title>
        <authorList>
            <person name="Liu C."/>
        </authorList>
    </citation>
    <scope>NUCLEOTIDE SEQUENCE [LARGE SCALE GENOMIC DNA]</scope>
    <source>
        <strain evidence="2 3">X69</strain>
    </source>
</reference>
<sequence length="113" mass="12676">MLSPPLLGAIILGARQYVRRKGRAAPIPWTQPRGRYGLYKCRNLPHCSRRSRTKFFAEAFFQKGRKVFCRSFFSKKQERRRASSSDGERTKAAPALLASAAQSRTPASSSPTS</sequence>
<evidence type="ECO:0000313" key="2">
    <source>
        <dbReference type="EMBL" id="NBI79615.1"/>
    </source>
</evidence>
<dbReference type="Proteomes" id="UP000446348">
    <property type="component" value="Unassembled WGS sequence"/>
</dbReference>
<feature type="compositionally biased region" description="Polar residues" evidence="1">
    <location>
        <begin position="102"/>
        <end position="113"/>
    </location>
</feature>
<name>A0A845RLA4_9FIRM</name>
<evidence type="ECO:0000313" key="3">
    <source>
        <dbReference type="Proteomes" id="UP000446348"/>
    </source>
</evidence>
<comment type="caution">
    <text evidence="2">The sequence shown here is derived from an EMBL/GenBank/DDBJ whole genome shotgun (WGS) entry which is preliminary data.</text>
</comment>
<dbReference type="EMBL" id="QXWZ01000022">
    <property type="protein sequence ID" value="NBI79615.1"/>
    <property type="molecule type" value="Genomic_DNA"/>
</dbReference>
<organism evidence="2 3">
    <name type="scientific">Anaerotruncus colihominis</name>
    <dbReference type="NCBI Taxonomy" id="169435"/>
    <lineage>
        <taxon>Bacteria</taxon>
        <taxon>Bacillati</taxon>
        <taxon>Bacillota</taxon>
        <taxon>Clostridia</taxon>
        <taxon>Eubacteriales</taxon>
        <taxon>Oscillospiraceae</taxon>
        <taxon>Anaerotruncus</taxon>
    </lineage>
</organism>
<feature type="compositionally biased region" description="Low complexity" evidence="1">
    <location>
        <begin position="92"/>
        <end position="101"/>
    </location>
</feature>
<dbReference type="AlphaFoldDB" id="A0A845RLA4"/>
<gene>
    <name evidence="2" type="ORF">D3Z39_12200</name>
</gene>
<protein>
    <submittedName>
        <fullName evidence="2">Uncharacterized protein</fullName>
    </submittedName>
</protein>